<keyword evidence="8 17" id="KW-0812">Transmembrane</keyword>
<keyword evidence="15 17" id="KW-0472">Membrane</keyword>
<accession>A0A386B2G5</accession>
<evidence type="ECO:0000256" key="11">
    <source>
        <dbReference type="ARBA" id="ARBA00022989"/>
    </source>
</evidence>
<keyword evidence="6 17" id="KW-0813">Transport</keyword>
<comment type="function">
    <text evidence="17">Core subunit of the mitochondrial membrane respiratory chain NADH dehydrogenase (Complex I) which catalyzes electron transfer from NADH through the respiratory chain, using ubiquinone as an electron acceptor. Essential for the catalytic activity and assembly of complex I.</text>
</comment>
<keyword evidence="14 17" id="KW-0496">Mitochondrion</keyword>
<dbReference type="GO" id="GO:0031966">
    <property type="term" value="C:mitochondrial membrane"/>
    <property type="evidence" value="ECO:0007669"/>
    <property type="project" value="UniProtKB-SubCell"/>
</dbReference>
<feature type="transmembrane region" description="Helical" evidence="17">
    <location>
        <begin position="48"/>
        <end position="70"/>
    </location>
</feature>
<evidence type="ECO:0000256" key="9">
    <source>
        <dbReference type="ARBA" id="ARBA00022967"/>
    </source>
</evidence>
<feature type="transmembrane region" description="Helical" evidence="17">
    <location>
        <begin position="209"/>
        <end position="227"/>
    </location>
</feature>
<feature type="transmembrane region" description="Helical" evidence="17">
    <location>
        <begin position="359"/>
        <end position="392"/>
    </location>
</feature>
<dbReference type="PANTHER" id="PTHR43507">
    <property type="entry name" value="NADH-UBIQUINONE OXIDOREDUCTASE CHAIN 4"/>
    <property type="match status" value="1"/>
</dbReference>
<feature type="transmembrane region" description="Helical" evidence="17">
    <location>
        <begin position="325"/>
        <end position="347"/>
    </location>
</feature>
<feature type="transmembrane region" description="Helical" evidence="17">
    <location>
        <begin position="176"/>
        <end position="197"/>
    </location>
</feature>
<dbReference type="GO" id="GO:0015990">
    <property type="term" value="P:electron transport coupled proton transport"/>
    <property type="evidence" value="ECO:0007669"/>
    <property type="project" value="TreeGrafter"/>
</dbReference>
<dbReference type="GO" id="GO:0048039">
    <property type="term" value="F:ubiquinone binding"/>
    <property type="evidence" value="ECO:0007669"/>
    <property type="project" value="TreeGrafter"/>
</dbReference>
<dbReference type="EMBL" id="MH001226">
    <property type="protein sequence ID" value="AYC65869.1"/>
    <property type="molecule type" value="Genomic_DNA"/>
</dbReference>
<feature type="domain" description="NADH:quinone oxidoreductase/Mrp antiporter transmembrane" evidence="18">
    <location>
        <begin position="97"/>
        <end position="381"/>
    </location>
</feature>
<proteinExistence type="inferred from homology"/>
<evidence type="ECO:0000256" key="6">
    <source>
        <dbReference type="ARBA" id="ARBA00022448"/>
    </source>
</evidence>
<comment type="function">
    <text evidence="1">Core subunit of the mitochondrial membrane respiratory chain NADH dehydrogenase (Complex I) that is believed to belong to the minimal assembly required for catalysis. Complex I functions in the transfer of electrons from NADH to the respiratory chain. The immediate electron acceptor for the enzyme is believed to be ubiquinone.</text>
</comment>
<dbReference type="GO" id="GO:0042773">
    <property type="term" value="P:ATP synthesis coupled electron transport"/>
    <property type="evidence" value="ECO:0007669"/>
    <property type="project" value="InterPro"/>
</dbReference>
<keyword evidence="12 17" id="KW-0520">NAD</keyword>
<dbReference type="Pfam" id="PF00361">
    <property type="entry name" value="Proton_antipo_M"/>
    <property type="match status" value="1"/>
</dbReference>
<evidence type="ECO:0000256" key="12">
    <source>
        <dbReference type="ARBA" id="ARBA00023027"/>
    </source>
</evidence>
<feature type="transmembrane region" description="Helical" evidence="17">
    <location>
        <begin position="76"/>
        <end position="95"/>
    </location>
</feature>
<feature type="transmembrane region" description="Helical" evidence="17">
    <location>
        <begin position="12"/>
        <end position="36"/>
    </location>
</feature>
<evidence type="ECO:0000256" key="8">
    <source>
        <dbReference type="ARBA" id="ARBA00022692"/>
    </source>
</evidence>
<sequence>MVEVLVSVFSTVMVVLLSSTDIFFLFTPFIFLIVFSQFMLENEFHFNFYFDECTFYLILMNLYLVMLITVLDLKTFLKRLLVLLTLTAVLFFFCLSNMLMFFIFFELMLIPLFCIIILYGIQPERVKASRWVILYTMISSAPLLISLLFVIKFIYNHLGMVSEFFSFSHPSFNNELLLFLLLSFLVKIPMFLLHSWLPKAHVEAPLEGSMILAGVMLKVGLFGLIRMISIMPNLFYKSFLFYSLISISLVGSSLVSWLALSSDDVKMSVAFSSISHMNFVMCGLMSMKIMGLLSCILIMISHALCSCLLFFMVTEIYNKYHSRSILITKGAFSVSPLYVVINFVAWVMNMSVPPFVSFIAEILCFASILSVLPLSLVLIMVYILMNSVYSLFNYGIQSYSFSNMSVKMSNSSVFMLLIFVILITPLLMMFFFEL</sequence>
<dbReference type="AlphaFoldDB" id="A0A386B2G5"/>
<keyword evidence="11 17" id="KW-1133">Transmembrane helix</keyword>
<protein>
    <recommendedName>
        <fullName evidence="5 17">NADH-ubiquinone oxidoreductase chain 4</fullName>
        <ecNumber evidence="4 17">7.1.1.2</ecNumber>
    </recommendedName>
</protein>
<evidence type="ECO:0000256" key="1">
    <source>
        <dbReference type="ARBA" id="ARBA00003257"/>
    </source>
</evidence>
<evidence type="ECO:0000256" key="3">
    <source>
        <dbReference type="ARBA" id="ARBA00009025"/>
    </source>
</evidence>
<keyword evidence="13 17" id="KW-0830">Ubiquinone</keyword>
<comment type="similarity">
    <text evidence="3 17">Belongs to the complex I subunit 4 family.</text>
</comment>
<reference evidence="19" key="1">
    <citation type="journal article" date="2018" name="Syst. Biol.">
        <title>Mitochondrial Genome Fragmentation Unites the Parasitic Lice of Eutherian Mammals.</title>
        <authorList>
            <person name="Song F."/>
            <person name="Li H."/>
            <person name="Liu G.-H."/>
            <person name="Wang W."/>
            <person name="James P."/>
            <person name="Colwell D.D."/>
            <person name="Tran A."/>
            <person name="Gong S."/>
            <person name="Cai W."/>
            <person name="Shao R."/>
        </authorList>
    </citation>
    <scope>NUCLEOTIDE SEQUENCE</scope>
</reference>
<dbReference type="InterPro" id="IPR003918">
    <property type="entry name" value="NADH_UbQ_OxRdtase"/>
</dbReference>
<keyword evidence="7 17" id="KW-0679">Respiratory chain</keyword>
<feature type="transmembrane region" description="Helical" evidence="17">
    <location>
        <begin position="102"/>
        <end position="121"/>
    </location>
</feature>
<feature type="transmembrane region" description="Helical" evidence="17">
    <location>
        <begin position="413"/>
        <end position="432"/>
    </location>
</feature>
<evidence type="ECO:0000313" key="19">
    <source>
        <dbReference type="EMBL" id="AYC65869.1"/>
    </source>
</evidence>
<dbReference type="EC" id="7.1.1.2" evidence="4 17"/>
<keyword evidence="10 17" id="KW-0249">Electron transport</keyword>
<evidence type="ECO:0000256" key="17">
    <source>
        <dbReference type="RuleBase" id="RU003297"/>
    </source>
</evidence>
<comment type="subcellular location">
    <subcellularLocation>
        <location evidence="2 17">Mitochondrion membrane</location>
        <topology evidence="2 17">Multi-pass membrane protein</topology>
    </subcellularLocation>
</comment>
<feature type="transmembrane region" description="Helical" evidence="17">
    <location>
        <begin position="239"/>
        <end position="260"/>
    </location>
</feature>
<evidence type="ECO:0000259" key="18">
    <source>
        <dbReference type="Pfam" id="PF00361"/>
    </source>
</evidence>
<dbReference type="InterPro" id="IPR001750">
    <property type="entry name" value="ND/Mrp_TM"/>
</dbReference>
<comment type="catalytic activity">
    <reaction evidence="16 17">
        <text>a ubiquinone + NADH + 5 H(+)(in) = a ubiquinol + NAD(+) + 4 H(+)(out)</text>
        <dbReference type="Rhea" id="RHEA:29091"/>
        <dbReference type="Rhea" id="RHEA-COMP:9565"/>
        <dbReference type="Rhea" id="RHEA-COMP:9566"/>
        <dbReference type="ChEBI" id="CHEBI:15378"/>
        <dbReference type="ChEBI" id="CHEBI:16389"/>
        <dbReference type="ChEBI" id="CHEBI:17976"/>
        <dbReference type="ChEBI" id="CHEBI:57540"/>
        <dbReference type="ChEBI" id="CHEBI:57945"/>
        <dbReference type="EC" id="7.1.1.2"/>
    </reaction>
</comment>
<evidence type="ECO:0000256" key="4">
    <source>
        <dbReference type="ARBA" id="ARBA00012944"/>
    </source>
</evidence>
<evidence type="ECO:0000256" key="7">
    <source>
        <dbReference type="ARBA" id="ARBA00022660"/>
    </source>
</evidence>
<organism evidence="19">
    <name type="scientific">Falcolipeurus quadripustulatus</name>
    <dbReference type="NCBI Taxonomy" id="2358485"/>
    <lineage>
        <taxon>Eukaryota</taxon>
        <taxon>Metazoa</taxon>
        <taxon>Ecdysozoa</taxon>
        <taxon>Arthropoda</taxon>
        <taxon>Hexapoda</taxon>
        <taxon>Insecta</taxon>
        <taxon>Pterygota</taxon>
        <taxon>Neoptera</taxon>
        <taxon>Paraneoptera</taxon>
        <taxon>Psocodea</taxon>
        <taxon>Troctomorpha</taxon>
        <taxon>Phthiraptera</taxon>
        <taxon>Ischnocera</taxon>
        <taxon>Philopteridae</taxon>
        <taxon>Falcolipeurus</taxon>
    </lineage>
</organism>
<evidence type="ECO:0000256" key="15">
    <source>
        <dbReference type="ARBA" id="ARBA00023136"/>
    </source>
</evidence>
<evidence type="ECO:0000256" key="5">
    <source>
        <dbReference type="ARBA" id="ARBA00021006"/>
    </source>
</evidence>
<evidence type="ECO:0000256" key="14">
    <source>
        <dbReference type="ARBA" id="ARBA00023128"/>
    </source>
</evidence>
<evidence type="ECO:0000256" key="13">
    <source>
        <dbReference type="ARBA" id="ARBA00023075"/>
    </source>
</evidence>
<evidence type="ECO:0000256" key="16">
    <source>
        <dbReference type="ARBA" id="ARBA00049551"/>
    </source>
</evidence>
<name>A0A386B2G5_9NEOP</name>
<evidence type="ECO:0000256" key="2">
    <source>
        <dbReference type="ARBA" id="ARBA00004225"/>
    </source>
</evidence>
<feature type="transmembrane region" description="Helical" evidence="17">
    <location>
        <begin position="289"/>
        <end position="313"/>
    </location>
</feature>
<dbReference type="PANTHER" id="PTHR43507:SF20">
    <property type="entry name" value="NADH-UBIQUINONE OXIDOREDUCTASE CHAIN 4"/>
    <property type="match status" value="1"/>
</dbReference>
<feature type="transmembrane region" description="Helical" evidence="17">
    <location>
        <begin position="133"/>
        <end position="155"/>
    </location>
</feature>
<dbReference type="PRINTS" id="PR01437">
    <property type="entry name" value="NUOXDRDTASE4"/>
</dbReference>
<gene>
    <name evidence="19" type="primary">ND4</name>
</gene>
<geneLocation type="mitochondrion" evidence="19"/>
<keyword evidence="9" id="KW-1278">Translocase</keyword>
<dbReference type="GO" id="GO:0008137">
    <property type="term" value="F:NADH dehydrogenase (ubiquinone) activity"/>
    <property type="evidence" value="ECO:0007669"/>
    <property type="project" value="UniProtKB-UniRule"/>
</dbReference>
<dbReference type="GO" id="GO:0003954">
    <property type="term" value="F:NADH dehydrogenase activity"/>
    <property type="evidence" value="ECO:0007669"/>
    <property type="project" value="TreeGrafter"/>
</dbReference>
<evidence type="ECO:0000256" key="10">
    <source>
        <dbReference type="ARBA" id="ARBA00022982"/>
    </source>
</evidence>